<dbReference type="SUPFAM" id="SSF53098">
    <property type="entry name" value="Ribonuclease H-like"/>
    <property type="match status" value="1"/>
</dbReference>
<gene>
    <name evidence="3" type="ORF">LM010_16760</name>
</gene>
<dbReference type="GO" id="GO:0003676">
    <property type="term" value="F:nucleic acid binding"/>
    <property type="evidence" value="ECO:0007669"/>
    <property type="project" value="InterPro"/>
</dbReference>
<dbReference type="Gene3D" id="3.30.420.10">
    <property type="entry name" value="Ribonuclease H-like superfamily/Ribonuclease H"/>
    <property type="match status" value="1"/>
</dbReference>
<evidence type="ECO:0000256" key="1">
    <source>
        <dbReference type="ARBA" id="ARBA00002286"/>
    </source>
</evidence>
<dbReference type="InterPro" id="IPR025948">
    <property type="entry name" value="HTH-like_dom"/>
</dbReference>
<evidence type="ECO:0000313" key="4">
    <source>
        <dbReference type="Proteomes" id="UP000388452"/>
    </source>
</evidence>
<dbReference type="AlphaFoldDB" id="A0A5P8JUV0"/>
<dbReference type="Pfam" id="PF00665">
    <property type="entry name" value="rve"/>
    <property type="match status" value="1"/>
</dbReference>
<evidence type="ECO:0000313" key="3">
    <source>
        <dbReference type="EMBL" id="QFQ93077.1"/>
    </source>
</evidence>
<evidence type="ECO:0000259" key="2">
    <source>
        <dbReference type="PROSITE" id="PS50994"/>
    </source>
</evidence>
<protein>
    <submittedName>
        <fullName evidence="3">IS3 family transposase</fullName>
    </submittedName>
</protein>
<dbReference type="RefSeq" id="WP_152164918.1">
    <property type="nucleotide sequence ID" value="NZ_CP045069.1"/>
</dbReference>
<dbReference type="InterPro" id="IPR012337">
    <property type="entry name" value="RNaseH-like_sf"/>
</dbReference>
<dbReference type="InterPro" id="IPR050900">
    <property type="entry name" value="Transposase_IS3/IS150/IS904"/>
</dbReference>
<dbReference type="Pfam" id="PF13276">
    <property type="entry name" value="HTH_21"/>
    <property type="match status" value="1"/>
</dbReference>
<name>A0A5P8JUV0_9LACO</name>
<sequence>MTNRDLYAFIETHDFPIVTATDALSVPRGSYYRYCNHEETPTEKRREEIRAQLHVAYRAAKGRYGAPKLTFMVNQQRTDRVGQKLIQKLMHEDGLRSITRHKYRAASAANPVVERDNLLAQDFSTTNINQKWAGDITYVKTTKDGWTYLCTFMDLFSRRIVGFAYGRDMTETLVIKAFSYALMDRNVYEGLTVHTDLGSQFTGAAFEEILVSVGANTSS</sequence>
<dbReference type="EMBL" id="CP045069">
    <property type="protein sequence ID" value="QFQ93077.1"/>
    <property type="molecule type" value="Genomic_DNA"/>
</dbReference>
<dbReference type="Proteomes" id="UP000388452">
    <property type="component" value="Plasmid unnamed1"/>
</dbReference>
<organism evidence="3 4">
    <name type="scientific">Lacticaseibacillus manihotivorans</name>
    <dbReference type="NCBI Taxonomy" id="88233"/>
    <lineage>
        <taxon>Bacteria</taxon>
        <taxon>Bacillati</taxon>
        <taxon>Bacillota</taxon>
        <taxon>Bacilli</taxon>
        <taxon>Lactobacillales</taxon>
        <taxon>Lactobacillaceae</taxon>
        <taxon>Lacticaseibacillus</taxon>
    </lineage>
</organism>
<dbReference type="NCBIfam" id="NF033516">
    <property type="entry name" value="transpos_IS3"/>
    <property type="match status" value="1"/>
</dbReference>
<dbReference type="PROSITE" id="PS50994">
    <property type="entry name" value="INTEGRASE"/>
    <property type="match status" value="1"/>
</dbReference>
<feature type="domain" description="Integrase catalytic" evidence="2">
    <location>
        <begin position="107"/>
        <end position="219"/>
    </location>
</feature>
<dbReference type="InterPro" id="IPR036397">
    <property type="entry name" value="RNaseH_sf"/>
</dbReference>
<accession>A0A5P8JUV0</accession>
<dbReference type="GO" id="GO:0015074">
    <property type="term" value="P:DNA integration"/>
    <property type="evidence" value="ECO:0007669"/>
    <property type="project" value="InterPro"/>
</dbReference>
<reference evidence="3 4" key="1">
    <citation type="submission" date="2019-10" db="EMBL/GenBank/DDBJ databases">
        <title>Genome sequencing of Lactobacillus manihotivorans.</title>
        <authorList>
            <person name="Kim K."/>
        </authorList>
    </citation>
    <scope>NUCLEOTIDE SEQUENCE [LARGE SCALE GENOMIC DNA]</scope>
    <source>
        <strain evidence="3 4">LM010</strain>
        <plasmid evidence="3 4">unnamed1</plasmid>
    </source>
</reference>
<dbReference type="InterPro" id="IPR048020">
    <property type="entry name" value="Transpos_IS3"/>
</dbReference>
<dbReference type="PANTHER" id="PTHR46889">
    <property type="entry name" value="TRANSPOSASE INSF FOR INSERTION SEQUENCE IS3B-RELATED"/>
    <property type="match status" value="1"/>
</dbReference>
<dbReference type="InterPro" id="IPR001584">
    <property type="entry name" value="Integrase_cat-core"/>
</dbReference>
<keyword evidence="3" id="KW-0614">Plasmid</keyword>
<proteinExistence type="predicted"/>
<comment type="function">
    <text evidence="1">Involved in the transposition of the insertion sequence.</text>
</comment>
<geneLocation type="plasmid" evidence="3 4">
    <name>unnamed1</name>
</geneLocation>